<dbReference type="GO" id="GO:0005737">
    <property type="term" value="C:cytoplasm"/>
    <property type="evidence" value="ECO:0007669"/>
    <property type="project" value="TreeGrafter"/>
</dbReference>
<dbReference type="PANTHER" id="PTHR48079:SF6">
    <property type="entry name" value="NAD(P)-BINDING DOMAIN-CONTAINING PROTEIN-RELATED"/>
    <property type="match status" value="1"/>
</dbReference>
<dbReference type="InterPro" id="IPR036291">
    <property type="entry name" value="NAD(P)-bd_dom_sf"/>
</dbReference>
<evidence type="ECO:0000313" key="3">
    <source>
        <dbReference type="Proteomes" id="UP000307999"/>
    </source>
</evidence>
<dbReference type="SUPFAM" id="SSF51735">
    <property type="entry name" value="NAD(P)-binding Rossmann-fold domains"/>
    <property type="match status" value="1"/>
</dbReference>
<dbReference type="Gene3D" id="3.40.50.720">
    <property type="entry name" value="NAD(P)-binding Rossmann-like Domain"/>
    <property type="match status" value="1"/>
</dbReference>
<dbReference type="InterPro" id="IPR051783">
    <property type="entry name" value="NAD(P)-dependent_oxidoreduct"/>
</dbReference>
<reference evidence="2 3" key="1">
    <citation type="submission" date="2019-04" db="EMBL/GenBank/DDBJ databases">
        <title>Thalassotalea guangxiensis sp. nov., isolated from sediment of the coastal wetland.</title>
        <authorList>
            <person name="Zheng S."/>
            <person name="Zhang D."/>
        </authorList>
    </citation>
    <scope>NUCLEOTIDE SEQUENCE [LARGE SCALE GENOMIC DNA]</scope>
    <source>
        <strain evidence="2 3">ZS-4</strain>
    </source>
</reference>
<dbReference type="OrthoDB" id="751203at2"/>
<organism evidence="2 3">
    <name type="scientific">Thalassotalea mangrovi</name>
    <dbReference type="NCBI Taxonomy" id="2572245"/>
    <lineage>
        <taxon>Bacteria</taxon>
        <taxon>Pseudomonadati</taxon>
        <taxon>Pseudomonadota</taxon>
        <taxon>Gammaproteobacteria</taxon>
        <taxon>Alteromonadales</taxon>
        <taxon>Colwelliaceae</taxon>
        <taxon>Thalassotalea</taxon>
    </lineage>
</organism>
<dbReference type="EMBL" id="SWDB01000032">
    <property type="protein sequence ID" value="TKB43998.1"/>
    <property type="molecule type" value="Genomic_DNA"/>
</dbReference>
<dbReference type="PANTHER" id="PTHR48079">
    <property type="entry name" value="PROTEIN YEEZ"/>
    <property type="match status" value="1"/>
</dbReference>
<accession>A0A4U1B2R9</accession>
<proteinExistence type="predicted"/>
<evidence type="ECO:0000259" key="1">
    <source>
        <dbReference type="Pfam" id="PF03807"/>
    </source>
</evidence>
<sequence>MSLLRCLMGIDYVQLLAGCLRLGGQKMKNKSVAIIGAGWLGLPLAQHLQAQGAQVMVTATSAEKTAQLAKRGLNSVCYQASANSMRRDDDQAAKKIFSCQVVIICIPPKIRHGLTNYPELIKDIVVNAEAPGSQVQQLILCSSTAVYNGLSGEVDETCQLNLSTDKTAILAAAEQQVLTSKVSKSQVVRLGGLIGPERHPGRFFSEDRLITNPESPINFVHRDDVIAALAYLIKHQHTLAAATVNVVAPGHPQRRQFYQRAHAVLERNPPQFSVQQDIDGKLVKPTVLLDQGFQFHHPDLLAWLENSG</sequence>
<comment type="caution">
    <text evidence="2">The sequence shown here is derived from an EMBL/GenBank/DDBJ whole genome shotgun (WGS) entry which is preliminary data.</text>
</comment>
<feature type="domain" description="Pyrroline-5-carboxylate reductase catalytic N-terminal" evidence="1">
    <location>
        <begin position="32"/>
        <end position="113"/>
    </location>
</feature>
<dbReference type="Pfam" id="PF03807">
    <property type="entry name" value="F420_oxidored"/>
    <property type="match status" value="1"/>
</dbReference>
<gene>
    <name evidence="2" type="ORF">E8M12_13585</name>
</gene>
<name>A0A4U1B2R9_9GAMM</name>
<dbReference type="InterPro" id="IPR028939">
    <property type="entry name" value="P5C_Rdtase_cat_N"/>
</dbReference>
<protein>
    <submittedName>
        <fullName evidence="2">DUF1731 domain-containing protein</fullName>
    </submittedName>
</protein>
<keyword evidence="3" id="KW-1185">Reference proteome</keyword>
<dbReference type="AlphaFoldDB" id="A0A4U1B2R9"/>
<evidence type="ECO:0000313" key="2">
    <source>
        <dbReference type="EMBL" id="TKB43998.1"/>
    </source>
</evidence>
<dbReference type="Proteomes" id="UP000307999">
    <property type="component" value="Unassembled WGS sequence"/>
</dbReference>
<dbReference type="GO" id="GO:0004029">
    <property type="term" value="F:aldehyde dehydrogenase (NAD+) activity"/>
    <property type="evidence" value="ECO:0007669"/>
    <property type="project" value="TreeGrafter"/>
</dbReference>